<dbReference type="OrthoDB" id="1046782at2759"/>
<gene>
    <name evidence="1" type="ORF">K435DRAFT_656667</name>
</gene>
<evidence type="ECO:0000313" key="2">
    <source>
        <dbReference type="Proteomes" id="UP000297245"/>
    </source>
</evidence>
<name>A0A4S8MEI4_DENBC</name>
<dbReference type="Proteomes" id="UP000297245">
    <property type="component" value="Unassembled WGS sequence"/>
</dbReference>
<dbReference type="EMBL" id="ML179099">
    <property type="protein sequence ID" value="THV00782.1"/>
    <property type="molecule type" value="Genomic_DNA"/>
</dbReference>
<keyword evidence="2" id="KW-1185">Reference proteome</keyword>
<accession>A0A4S8MEI4</accession>
<feature type="non-terminal residue" evidence="1">
    <location>
        <position position="1"/>
    </location>
</feature>
<proteinExistence type="predicted"/>
<reference evidence="1 2" key="1">
    <citation type="journal article" date="2019" name="Nat. Ecol. Evol.">
        <title>Megaphylogeny resolves global patterns of mushroom evolution.</title>
        <authorList>
            <person name="Varga T."/>
            <person name="Krizsan K."/>
            <person name="Foldi C."/>
            <person name="Dima B."/>
            <person name="Sanchez-Garcia M."/>
            <person name="Sanchez-Ramirez S."/>
            <person name="Szollosi G.J."/>
            <person name="Szarkandi J.G."/>
            <person name="Papp V."/>
            <person name="Albert L."/>
            <person name="Andreopoulos W."/>
            <person name="Angelini C."/>
            <person name="Antonin V."/>
            <person name="Barry K.W."/>
            <person name="Bougher N.L."/>
            <person name="Buchanan P."/>
            <person name="Buyck B."/>
            <person name="Bense V."/>
            <person name="Catcheside P."/>
            <person name="Chovatia M."/>
            <person name="Cooper J."/>
            <person name="Damon W."/>
            <person name="Desjardin D."/>
            <person name="Finy P."/>
            <person name="Geml J."/>
            <person name="Haridas S."/>
            <person name="Hughes K."/>
            <person name="Justo A."/>
            <person name="Karasinski D."/>
            <person name="Kautmanova I."/>
            <person name="Kiss B."/>
            <person name="Kocsube S."/>
            <person name="Kotiranta H."/>
            <person name="LaButti K.M."/>
            <person name="Lechner B.E."/>
            <person name="Liimatainen K."/>
            <person name="Lipzen A."/>
            <person name="Lukacs Z."/>
            <person name="Mihaltcheva S."/>
            <person name="Morgado L.N."/>
            <person name="Niskanen T."/>
            <person name="Noordeloos M.E."/>
            <person name="Ohm R.A."/>
            <person name="Ortiz-Santana B."/>
            <person name="Ovrebo C."/>
            <person name="Racz N."/>
            <person name="Riley R."/>
            <person name="Savchenko A."/>
            <person name="Shiryaev A."/>
            <person name="Soop K."/>
            <person name="Spirin V."/>
            <person name="Szebenyi C."/>
            <person name="Tomsovsky M."/>
            <person name="Tulloss R.E."/>
            <person name="Uehling J."/>
            <person name="Grigoriev I.V."/>
            <person name="Vagvolgyi C."/>
            <person name="Papp T."/>
            <person name="Martin F.M."/>
            <person name="Miettinen O."/>
            <person name="Hibbett D.S."/>
            <person name="Nagy L.G."/>
        </authorList>
    </citation>
    <scope>NUCLEOTIDE SEQUENCE [LARGE SCALE GENOMIC DNA]</scope>
    <source>
        <strain evidence="1 2">CBS 962.96</strain>
    </source>
</reference>
<sequence>NADINAGFRGKFVWLIPKRTNDGRNAGTYIQIQITENAIPNKVDMAAGADGKYRHLTVLHDADENEKITKVALYRKSNGEGRVTLDDAVRIGFNRVSTDINAGRGGDFLHLIFSVSS</sequence>
<protein>
    <submittedName>
        <fullName evidence="1">Uncharacterized protein</fullName>
    </submittedName>
</protein>
<organism evidence="1 2">
    <name type="scientific">Dendrothele bispora (strain CBS 962.96)</name>
    <dbReference type="NCBI Taxonomy" id="1314807"/>
    <lineage>
        <taxon>Eukaryota</taxon>
        <taxon>Fungi</taxon>
        <taxon>Dikarya</taxon>
        <taxon>Basidiomycota</taxon>
        <taxon>Agaricomycotina</taxon>
        <taxon>Agaricomycetes</taxon>
        <taxon>Agaricomycetidae</taxon>
        <taxon>Agaricales</taxon>
        <taxon>Agaricales incertae sedis</taxon>
        <taxon>Dendrothele</taxon>
    </lineage>
</organism>
<evidence type="ECO:0000313" key="1">
    <source>
        <dbReference type="EMBL" id="THV00782.1"/>
    </source>
</evidence>
<dbReference type="AlphaFoldDB" id="A0A4S8MEI4"/>